<dbReference type="OrthoDB" id="9152014at2"/>
<sequence length="215" mass="24330">MSQLYINLLLGEAACTYINQNLGIIAPNKPDHLEKLQRFNKLVDITNNPFNEPNSYCNMSIPTIKAHVVEKLLSNRDRHDTSTPESKLRSSVALSKQSGIGQCNEMSYIAIDFLSKKQHNFTLKFCEADFMHVFVLIGSTMNNDTKIDLNNPDITTIGADTIICDPWHDRCFSIFTTSGTVNRFFKPQMKEILELCGGGDNILDGYFYAYPTPYQ</sequence>
<name>A0A2V1GSN1_9GAMM</name>
<organism evidence="1 2">
    <name type="scientific">Pelagibaculum spongiae</name>
    <dbReference type="NCBI Taxonomy" id="2080658"/>
    <lineage>
        <taxon>Bacteria</taxon>
        <taxon>Pseudomonadati</taxon>
        <taxon>Pseudomonadota</taxon>
        <taxon>Gammaproteobacteria</taxon>
        <taxon>Oceanospirillales</taxon>
        <taxon>Pelagibaculum</taxon>
    </lineage>
</organism>
<proteinExistence type="predicted"/>
<dbReference type="Proteomes" id="UP000244906">
    <property type="component" value="Unassembled WGS sequence"/>
</dbReference>
<comment type="caution">
    <text evidence="1">The sequence shown here is derived from an EMBL/GenBank/DDBJ whole genome shotgun (WGS) entry which is preliminary data.</text>
</comment>
<dbReference type="AlphaFoldDB" id="A0A2V1GSN1"/>
<reference evidence="1 2" key="1">
    <citation type="submission" date="2018-04" db="EMBL/GenBank/DDBJ databases">
        <title>Thalassorhabdus spongiae gen. nov., sp. nov., isolated from a marine sponge in South-West Iceland.</title>
        <authorList>
            <person name="Knobloch S."/>
            <person name="Daussin A."/>
            <person name="Johannsson R."/>
            <person name="Marteinsson V.T."/>
        </authorList>
    </citation>
    <scope>NUCLEOTIDE SEQUENCE [LARGE SCALE GENOMIC DNA]</scope>
    <source>
        <strain evidence="1 2">Hp12</strain>
    </source>
</reference>
<accession>A0A2V1GSN1</accession>
<dbReference type="EMBL" id="QDDL01000008">
    <property type="protein sequence ID" value="PVZ66376.1"/>
    <property type="molecule type" value="Genomic_DNA"/>
</dbReference>
<keyword evidence="2" id="KW-1185">Reference proteome</keyword>
<evidence type="ECO:0000313" key="1">
    <source>
        <dbReference type="EMBL" id="PVZ66376.1"/>
    </source>
</evidence>
<gene>
    <name evidence="1" type="ORF">DC094_16915</name>
</gene>
<protein>
    <submittedName>
        <fullName evidence="1">Uncharacterized protein</fullName>
    </submittedName>
</protein>
<dbReference type="RefSeq" id="WP_116688295.1">
    <property type="nucleotide sequence ID" value="NZ_CAWNYD010000008.1"/>
</dbReference>
<evidence type="ECO:0000313" key="2">
    <source>
        <dbReference type="Proteomes" id="UP000244906"/>
    </source>
</evidence>